<dbReference type="GO" id="GO:0020037">
    <property type="term" value="F:heme binding"/>
    <property type="evidence" value="ECO:0007669"/>
    <property type="project" value="InterPro"/>
</dbReference>
<dbReference type="PRINTS" id="PR00385">
    <property type="entry name" value="P450"/>
</dbReference>
<organism evidence="3 4">
    <name type="scientific">Sphingomonas aurantiaca</name>
    <dbReference type="NCBI Taxonomy" id="185949"/>
    <lineage>
        <taxon>Bacteria</taxon>
        <taxon>Pseudomonadati</taxon>
        <taxon>Pseudomonadota</taxon>
        <taxon>Alphaproteobacteria</taxon>
        <taxon>Sphingomonadales</taxon>
        <taxon>Sphingomonadaceae</taxon>
        <taxon>Sphingomonas</taxon>
    </lineage>
</organism>
<dbReference type="Proteomes" id="UP000326857">
    <property type="component" value="Unassembled WGS sequence"/>
</dbReference>
<dbReference type="GO" id="GO:0005506">
    <property type="term" value="F:iron ion binding"/>
    <property type="evidence" value="ECO:0007669"/>
    <property type="project" value="InterPro"/>
</dbReference>
<dbReference type="InterPro" id="IPR001128">
    <property type="entry name" value="Cyt_P450"/>
</dbReference>
<dbReference type="CDD" id="cd00302">
    <property type="entry name" value="cytochrome_P450"/>
    <property type="match status" value="1"/>
</dbReference>
<dbReference type="RefSeq" id="WP_199861034.1">
    <property type="nucleotide sequence ID" value="NZ_LR701528.1"/>
</dbReference>
<dbReference type="PANTHER" id="PTHR46696:SF1">
    <property type="entry name" value="CYTOCHROME P450 YJIB-RELATED"/>
    <property type="match status" value="1"/>
</dbReference>
<dbReference type="EMBL" id="CABVLI010000048">
    <property type="protein sequence ID" value="VVT31495.1"/>
    <property type="molecule type" value="Genomic_DNA"/>
</dbReference>
<evidence type="ECO:0000313" key="4">
    <source>
        <dbReference type="Proteomes" id="UP000326857"/>
    </source>
</evidence>
<dbReference type="InterPro" id="IPR017972">
    <property type="entry name" value="Cyt_P450_CS"/>
</dbReference>
<accession>A0A5E8ARD7</accession>
<sequence length="394" mass="43656">MSSYSTLSREPSSGVDDPRDDRKSIPSQPMGRGCPVQSFSEARALLRDDDLHQASFRADLMARFSDERFAPIIFQHGERHRRQRAATARFFTPKTVDTSYRAIIERESDALIGDMQRRGHAKLDDMSMRLAVSVAAEIVGVTDSNRAGMARRLERFFRAGNGALGKSILDLPRFARAQIHMLNFYVRDVFPAVLARRRAPREDVISHLIAEGYSDRAILTECVTYAAAGMVTTREFITMAGWHLLERDELRTRFLATDETGRIAILEEILRLEPVVGVLSRRNPNTGQIFTIDIRQANADVAAVGACPHAVDPDRALAERVGSAGLAFGDGSHRCPGASIAILETAIFLDRLLRVAGLTLEAPPQINWNALITGYELRDCRLRIASTTTLNPAA</sequence>
<evidence type="ECO:0000256" key="2">
    <source>
        <dbReference type="SAM" id="MobiDB-lite"/>
    </source>
</evidence>
<dbReference type="InterPro" id="IPR036396">
    <property type="entry name" value="Cyt_P450_sf"/>
</dbReference>
<protein>
    <recommendedName>
        <fullName evidence="5">Cytochrome P450</fullName>
    </recommendedName>
</protein>
<proteinExistence type="inferred from homology"/>
<evidence type="ECO:0000313" key="3">
    <source>
        <dbReference type="EMBL" id="VVT31495.1"/>
    </source>
</evidence>
<evidence type="ECO:0008006" key="5">
    <source>
        <dbReference type="Google" id="ProtNLM"/>
    </source>
</evidence>
<comment type="similarity">
    <text evidence="1">Belongs to the cytochrome P450 family.</text>
</comment>
<dbReference type="PROSITE" id="PS00086">
    <property type="entry name" value="CYTOCHROME_P450"/>
    <property type="match status" value="1"/>
</dbReference>
<feature type="compositionally biased region" description="Polar residues" evidence="2">
    <location>
        <begin position="1"/>
        <end position="11"/>
    </location>
</feature>
<dbReference type="GO" id="GO:0016705">
    <property type="term" value="F:oxidoreductase activity, acting on paired donors, with incorporation or reduction of molecular oxygen"/>
    <property type="evidence" value="ECO:0007669"/>
    <property type="project" value="InterPro"/>
</dbReference>
<name>A0A5E8ARD7_9SPHN</name>
<gene>
    <name evidence="3" type="ORF">SPHINGO391_520179</name>
</gene>
<dbReference type="PANTHER" id="PTHR46696">
    <property type="entry name" value="P450, PUTATIVE (EUROFUNG)-RELATED"/>
    <property type="match status" value="1"/>
</dbReference>
<dbReference type="Gene3D" id="1.10.630.10">
    <property type="entry name" value="Cytochrome P450"/>
    <property type="match status" value="1"/>
</dbReference>
<dbReference type="GO" id="GO:0004497">
    <property type="term" value="F:monooxygenase activity"/>
    <property type="evidence" value="ECO:0007669"/>
    <property type="project" value="InterPro"/>
</dbReference>
<reference evidence="3 4" key="1">
    <citation type="submission" date="2019-09" db="EMBL/GenBank/DDBJ databases">
        <authorList>
            <person name="Dittami M. S."/>
        </authorList>
    </citation>
    <scope>NUCLEOTIDE SEQUENCE [LARGE SCALE GENOMIC DNA]</scope>
    <source>
        <strain evidence="3">SPHINGO391</strain>
    </source>
</reference>
<dbReference type="AlphaFoldDB" id="A0A5E8ARD7"/>
<dbReference type="SUPFAM" id="SSF48264">
    <property type="entry name" value="Cytochrome P450"/>
    <property type="match status" value="1"/>
</dbReference>
<feature type="region of interest" description="Disordered" evidence="2">
    <location>
        <begin position="1"/>
        <end position="35"/>
    </location>
</feature>
<evidence type="ECO:0000256" key="1">
    <source>
        <dbReference type="ARBA" id="ARBA00010617"/>
    </source>
</evidence>